<sequence>MVLHEVKRRRTGRWIPRSAAEGKGPVQQRRDNHPEEDPMMAGKRKAPTKNPLTSKQGPSQATIIGIIVVIAFGALVGLGVYWNNSTSSTLVPPNATAAGIPTGNTAAPKTVDVYLDFMCPHCKTFEEMVGPTLEQLRDSGEAQVVYHPVTFLDRASSTQFSTRASAAAGCAAAANVFPQFEKLLYANQPTEGGAGLPNQQLVALGQQAGAGGDFAQCVEDQRYAPWSQGVTQQAMQAGVSGTPTVKVNGQDVEASPQAIQQAVAAG</sequence>
<keyword evidence="4" id="KW-1015">Disulfide bond</keyword>
<comment type="similarity">
    <text evidence="1">Belongs to the thioredoxin family. DsbA subfamily.</text>
</comment>
<dbReference type="RefSeq" id="WP_210024549.1">
    <property type="nucleotide sequence ID" value="NZ_JAGINU010000001.1"/>
</dbReference>
<evidence type="ECO:0000313" key="9">
    <source>
        <dbReference type="EMBL" id="MBP2364502.1"/>
    </source>
</evidence>
<keyword evidence="7" id="KW-0812">Transmembrane</keyword>
<keyword evidence="9" id="KW-0413">Isomerase</keyword>
<evidence type="ECO:0000256" key="4">
    <source>
        <dbReference type="ARBA" id="ARBA00023157"/>
    </source>
</evidence>
<gene>
    <name evidence="9" type="ORF">JOF36_000198</name>
</gene>
<feature type="domain" description="Thioredoxin-like fold" evidence="8">
    <location>
        <begin position="99"/>
        <end position="261"/>
    </location>
</feature>
<dbReference type="Pfam" id="PF13462">
    <property type="entry name" value="Thioredoxin_4"/>
    <property type="match status" value="1"/>
</dbReference>
<evidence type="ECO:0000259" key="8">
    <source>
        <dbReference type="Pfam" id="PF13462"/>
    </source>
</evidence>
<evidence type="ECO:0000256" key="7">
    <source>
        <dbReference type="SAM" id="Phobius"/>
    </source>
</evidence>
<protein>
    <submittedName>
        <fullName evidence="9">Protein-disulfide isomerase</fullName>
    </submittedName>
</protein>
<keyword evidence="2" id="KW-0732">Signal</keyword>
<organism evidence="9 10">
    <name type="scientific">Pseudonocardia parietis</name>
    <dbReference type="NCBI Taxonomy" id="570936"/>
    <lineage>
        <taxon>Bacteria</taxon>
        <taxon>Bacillati</taxon>
        <taxon>Actinomycetota</taxon>
        <taxon>Actinomycetes</taxon>
        <taxon>Pseudonocardiales</taxon>
        <taxon>Pseudonocardiaceae</taxon>
        <taxon>Pseudonocardia</taxon>
    </lineage>
</organism>
<evidence type="ECO:0000256" key="5">
    <source>
        <dbReference type="ARBA" id="ARBA00023284"/>
    </source>
</evidence>
<reference evidence="9 10" key="1">
    <citation type="submission" date="2021-03" db="EMBL/GenBank/DDBJ databases">
        <title>Sequencing the genomes of 1000 actinobacteria strains.</title>
        <authorList>
            <person name="Klenk H.-P."/>
        </authorList>
    </citation>
    <scope>NUCLEOTIDE SEQUENCE [LARGE SCALE GENOMIC DNA]</scope>
    <source>
        <strain evidence="9 10">DSM 45256</strain>
    </source>
</reference>
<dbReference type="CDD" id="cd02972">
    <property type="entry name" value="DsbA_family"/>
    <property type="match status" value="1"/>
</dbReference>
<dbReference type="PANTHER" id="PTHR13887">
    <property type="entry name" value="GLUTATHIONE S-TRANSFERASE KAPPA"/>
    <property type="match status" value="1"/>
</dbReference>
<feature type="compositionally biased region" description="Basic residues" evidence="6">
    <location>
        <begin position="1"/>
        <end position="12"/>
    </location>
</feature>
<dbReference type="Proteomes" id="UP001519295">
    <property type="component" value="Unassembled WGS sequence"/>
</dbReference>
<evidence type="ECO:0000256" key="2">
    <source>
        <dbReference type="ARBA" id="ARBA00022729"/>
    </source>
</evidence>
<feature type="region of interest" description="Disordered" evidence="6">
    <location>
        <begin position="1"/>
        <end position="57"/>
    </location>
</feature>
<keyword evidence="5" id="KW-0676">Redox-active center</keyword>
<keyword evidence="3" id="KW-0560">Oxidoreductase</keyword>
<comment type="caution">
    <text evidence="9">The sequence shown here is derived from an EMBL/GenBank/DDBJ whole genome shotgun (WGS) entry which is preliminary data.</text>
</comment>
<accession>A0ABS4VKU2</accession>
<name>A0ABS4VKU2_9PSEU</name>
<evidence type="ECO:0000256" key="6">
    <source>
        <dbReference type="SAM" id="MobiDB-lite"/>
    </source>
</evidence>
<evidence type="ECO:0000256" key="1">
    <source>
        <dbReference type="ARBA" id="ARBA00005791"/>
    </source>
</evidence>
<keyword evidence="7" id="KW-1133">Transmembrane helix</keyword>
<dbReference type="InterPro" id="IPR012336">
    <property type="entry name" value="Thioredoxin-like_fold"/>
</dbReference>
<keyword evidence="7" id="KW-0472">Membrane</keyword>
<dbReference type="Gene3D" id="3.40.30.10">
    <property type="entry name" value="Glutaredoxin"/>
    <property type="match status" value="1"/>
</dbReference>
<keyword evidence="10" id="KW-1185">Reference proteome</keyword>
<dbReference type="GO" id="GO:0016853">
    <property type="term" value="F:isomerase activity"/>
    <property type="evidence" value="ECO:0007669"/>
    <property type="project" value="UniProtKB-KW"/>
</dbReference>
<evidence type="ECO:0000256" key="3">
    <source>
        <dbReference type="ARBA" id="ARBA00023002"/>
    </source>
</evidence>
<proteinExistence type="inferred from homology"/>
<dbReference type="InterPro" id="IPR036249">
    <property type="entry name" value="Thioredoxin-like_sf"/>
</dbReference>
<evidence type="ECO:0000313" key="10">
    <source>
        <dbReference type="Proteomes" id="UP001519295"/>
    </source>
</evidence>
<feature type="transmembrane region" description="Helical" evidence="7">
    <location>
        <begin position="61"/>
        <end position="82"/>
    </location>
</feature>
<dbReference type="EMBL" id="JAGINU010000001">
    <property type="protein sequence ID" value="MBP2364502.1"/>
    <property type="molecule type" value="Genomic_DNA"/>
</dbReference>
<dbReference type="PANTHER" id="PTHR13887:SF14">
    <property type="entry name" value="DISULFIDE BOND FORMATION PROTEIN D"/>
    <property type="match status" value="1"/>
</dbReference>
<dbReference type="SUPFAM" id="SSF52833">
    <property type="entry name" value="Thioredoxin-like"/>
    <property type="match status" value="1"/>
</dbReference>